<protein>
    <submittedName>
        <fullName evidence="1">Uncharacterized protein</fullName>
    </submittedName>
</protein>
<organism evidence="1">
    <name type="scientific">uncultured Thermomicrobiales bacterium</name>
    <dbReference type="NCBI Taxonomy" id="1645740"/>
    <lineage>
        <taxon>Bacteria</taxon>
        <taxon>Pseudomonadati</taxon>
        <taxon>Thermomicrobiota</taxon>
        <taxon>Thermomicrobia</taxon>
        <taxon>Thermomicrobiales</taxon>
        <taxon>environmental samples</taxon>
    </lineage>
</organism>
<name>A0A6J4V4N7_9BACT</name>
<proteinExistence type="predicted"/>
<dbReference type="EMBL" id="CADCWN010000141">
    <property type="protein sequence ID" value="CAA9569411.1"/>
    <property type="molecule type" value="Genomic_DNA"/>
</dbReference>
<gene>
    <name evidence="1" type="ORF">AVDCRST_MAG18-1801</name>
</gene>
<sequence length="92" mass="10088">MTSLHFAIRYSAERGFEEQALALARRLFAVYDEAIDSLALLPVADDDFTLCVNEAILVSQRRDGRAPTVADVRALLADGRARAESPEDAPPE</sequence>
<dbReference type="Gene3D" id="3.40.30.10">
    <property type="entry name" value="Glutaredoxin"/>
    <property type="match status" value="1"/>
</dbReference>
<reference evidence="1" key="1">
    <citation type="submission" date="2020-02" db="EMBL/GenBank/DDBJ databases">
        <authorList>
            <person name="Meier V. D."/>
        </authorList>
    </citation>
    <scope>NUCLEOTIDE SEQUENCE</scope>
    <source>
        <strain evidence="1">AVDCRST_MAG18</strain>
    </source>
</reference>
<accession>A0A6J4V4N7</accession>
<evidence type="ECO:0000313" key="1">
    <source>
        <dbReference type="EMBL" id="CAA9569411.1"/>
    </source>
</evidence>
<dbReference type="AlphaFoldDB" id="A0A6J4V4N7"/>